<dbReference type="GO" id="GO:0005829">
    <property type="term" value="C:cytosol"/>
    <property type="evidence" value="ECO:0007669"/>
    <property type="project" value="TreeGrafter"/>
</dbReference>
<dbReference type="InterPro" id="IPR000873">
    <property type="entry name" value="AMP-dep_synth/lig_dom"/>
</dbReference>
<sequence length="984" mass="104958">MEHVRISVPQSGIWFNEQLSDLGAVHHMPFAVRFAGPVDVQALGRACARVVARHPMLRAAVRQSDGVPYLVEGKPVRVELGSDPGMEIALPFDLERGPLARLSLLDDGRLLVVVHHLAFDGQSTDVFVADLAECYRAEVAGFPPELPVFGPGEDPDREAARVAAGVPAARAYWSGRWAEPDEVVLPGFDRPDQEVQEGEAVEFRLPESVLGDAAERLGVTRFELVVASVHALLRRYGNERPVTALDLGVRPAEARGHIGVYVNELPFASEPSPAMGFAEFARLVRANLRELYRVREVPLGRAVSGLRPGVSLAPVSLTYRRRIAPPPGMAVDWVVFNETARNALRIHLVDGPDGLGVMFQFPPRSIARADVERIAAHWQAILAQVTKNPDTALQELDVADGTVVAGVDTAYPQVSALELFGEQVADAPDAVAVVSGDARLSYAELDLLSGQLAERLRTAGVRDGDLVALSAGRSERLVAGVLACWKAGAAYLPLDPAYPAERLDYILADSGAKVLLADPGTRLTGATLVRLDEPALTALEVAALGELSTASDGAGLGELASTAFDGSADHLAYVIYTSGSTGRPKGVEIGHGALTNLLLAMRDELDAKAGNVWMAVTSLSFDISALELWLPLITGGSVVIAAEPDTADGAALTKLAKQHAVTHLQATPSTWRLLLDAGFAFDGTALTGGEALPLPLAVQLRPRVGRLLNMYGPTETTIWSTIADIPSDPARISIGRPLANTQLHILDDNLAPVPAGVPGELYIAGAGLARGYLNRPELTAERFRSEPVRMYRTGDRVRLRGDELEFLGRTDNQIKLRGHRIELGEIEACLLAYAKEAAVAVQDGKLVSYTVGGGSELRRHLARQLPAYMVPAAFVELDALPLTPNGKLDRAALPRHDEPAAPAAPATGVSPEAAVAEIWAEVLGMDGIDPEESLFDLGGHSLTIAQIAARIRDRFDVDVPFYAFFDTPTIAGIAAVVSDRGGHA</sequence>
<evidence type="ECO:0000259" key="4">
    <source>
        <dbReference type="PROSITE" id="PS50075"/>
    </source>
</evidence>
<dbReference type="Gene3D" id="3.30.559.10">
    <property type="entry name" value="Chloramphenicol acetyltransferase-like domain"/>
    <property type="match status" value="1"/>
</dbReference>
<proteinExistence type="predicted"/>
<dbReference type="SUPFAM" id="SSF47336">
    <property type="entry name" value="ACP-like"/>
    <property type="match status" value="1"/>
</dbReference>
<protein>
    <recommendedName>
        <fullName evidence="4">Carrier domain-containing protein</fullName>
    </recommendedName>
</protein>
<dbReference type="NCBIfam" id="TIGR01733">
    <property type="entry name" value="AA-adenyl-dom"/>
    <property type="match status" value="1"/>
</dbReference>
<evidence type="ECO:0000313" key="6">
    <source>
        <dbReference type="Proteomes" id="UP000334990"/>
    </source>
</evidence>
<keyword evidence="3" id="KW-0597">Phosphoprotein</keyword>
<dbReference type="InterPro" id="IPR020845">
    <property type="entry name" value="AMP-binding_CS"/>
</dbReference>
<reference evidence="5 6" key="1">
    <citation type="submission" date="2019-10" db="EMBL/GenBank/DDBJ databases">
        <title>Whole genome shotgun sequence of Acrocarpospora corrugata NBRC 13972.</title>
        <authorList>
            <person name="Ichikawa N."/>
            <person name="Kimura A."/>
            <person name="Kitahashi Y."/>
            <person name="Komaki H."/>
            <person name="Oguchi A."/>
        </authorList>
    </citation>
    <scope>NUCLEOTIDE SEQUENCE [LARGE SCALE GENOMIC DNA]</scope>
    <source>
        <strain evidence="5 6">NBRC 13972</strain>
    </source>
</reference>
<dbReference type="Gene3D" id="3.30.300.30">
    <property type="match status" value="1"/>
</dbReference>
<evidence type="ECO:0000256" key="2">
    <source>
        <dbReference type="ARBA" id="ARBA00022450"/>
    </source>
</evidence>
<dbReference type="Pfam" id="PF00501">
    <property type="entry name" value="AMP-binding"/>
    <property type="match status" value="1"/>
</dbReference>
<dbReference type="FunFam" id="3.40.50.980:FF:000001">
    <property type="entry name" value="Non-ribosomal peptide synthetase"/>
    <property type="match status" value="1"/>
</dbReference>
<dbReference type="GO" id="GO:0043041">
    <property type="term" value="P:amino acid activation for nonribosomal peptide biosynthetic process"/>
    <property type="evidence" value="ECO:0007669"/>
    <property type="project" value="TreeGrafter"/>
</dbReference>
<evidence type="ECO:0000256" key="3">
    <source>
        <dbReference type="ARBA" id="ARBA00022553"/>
    </source>
</evidence>
<dbReference type="InterPro" id="IPR010071">
    <property type="entry name" value="AA_adenyl_dom"/>
</dbReference>
<organism evidence="5 6">
    <name type="scientific">Acrocarpospora corrugata</name>
    <dbReference type="NCBI Taxonomy" id="35763"/>
    <lineage>
        <taxon>Bacteria</taxon>
        <taxon>Bacillati</taxon>
        <taxon>Actinomycetota</taxon>
        <taxon>Actinomycetes</taxon>
        <taxon>Streptosporangiales</taxon>
        <taxon>Streptosporangiaceae</taxon>
        <taxon>Acrocarpospora</taxon>
    </lineage>
</organism>
<keyword evidence="2" id="KW-0596">Phosphopantetheine</keyword>
<name>A0A5M3W586_9ACTN</name>
<keyword evidence="6" id="KW-1185">Reference proteome</keyword>
<evidence type="ECO:0000313" key="5">
    <source>
        <dbReference type="EMBL" id="GES04227.1"/>
    </source>
</evidence>
<accession>A0A5M3W586</accession>
<dbReference type="GO" id="GO:0009239">
    <property type="term" value="P:enterobactin biosynthetic process"/>
    <property type="evidence" value="ECO:0007669"/>
    <property type="project" value="TreeGrafter"/>
</dbReference>
<dbReference type="PANTHER" id="PTHR45527">
    <property type="entry name" value="NONRIBOSOMAL PEPTIDE SYNTHETASE"/>
    <property type="match status" value="1"/>
</dbReference>
<dbReference type="InterPro" id="IPR023213">
    <property type="entry name" value="CAT-like_dom_sf"/>
</dbReference>
<evidence type="ECO:0000256" key="1">
    <source>
        <dbReference type="ARBA" id="ARBA00001957"/>
    </source>
</evidence>
<dbReference type="AlphaFoldDB" id="A0A5M3W586"/>
<dbReference type="InterPro" id="IPR020806">
    <property type="entry name" value="PKS_PP-bd"/>
</dbReference>
<dbReference type="Gene3D" id="1.10.1200.10">
    <property type="entry name" value="ACP-like"/>
    <property type="match status" value="1"/>
</dbReference>
<dbReference type="InterPro" id="IPR045851">
    <property type="entry name" value="AMP-bd_C_sf"/>
</dbReference>
<dbReference type="GO" id="GO:0009366">
    <property type="term" value="C:enterobactin synthetase complex"/>
    <property type="evidence" value="ECO:0007669"/>
    <property type="project" value="TreeGrafter"/>
</dbReference>
<dbReference type="PANTHER" id="PTHR45527:SF1">
    <property type="entry name" value="FATTY ACID SYNTHASE"/>
    <property type="match status" value="1"/>
</dbReference>
<dbReference type="PROSITE" id="PS00455">
    <property type="entry name" value="AMP_BINDING"/>
    <property type="match status" value="1"/>
</dbReference>
<comment type="caution">
    <text evidence="5">The sequence shown here is derived from an EMBL/GenBank/DDBJ whole genome shotgun (WGS) entry which is preliminary data.</text>
</comment>
<dbReference type="Gene3D" id="3.40.50.980">
    <property type="match status" value="2"/>
</dbReference>
<dbReference type="InterPro" id="IPR001242">
    <property type="entry name" value="Condensation_dom"/>
</dbReference>
<dbReference type="RefSeq" id="WP_155340341.1">
    <property type="nucleotide sequence ID" value="NZ_BAAABN010000020.1"/>
</dbReference>
<dbReference type="SMART" id="SM00823">
    <property type="entry name" value="PKS_PP"/>
    <property type="match status" value="1"/>
</dbReference>
<dbReference type="Gene3D" id="2.30.38.10">
    <property type="entry name" value="Luciferase, Domain 3"/>
    <property type="match status" value="1"/>
</dbReference>
<dbReference type="GO" id="GO:0031177">
    <property type="term" value="F:phosphopantetheine binding"/>
    <property type="evidence" value="ECO:0007669"/>
    <property type="project" value="InterPro"/>
</dbReference>
<dbReference type="InterPro" id="IPR036736">
    <property type="entry name" value="ACP-like_sf"/>
</dbReference>
<dbReference type="FunFam" id="3.40.50.12780:FF:000012">
    <property type="entry name" value="Non-ribosomal peptide synthetase"/>
    <property type="match status" value="1"/>
</dbReference>
<gene>
    <name evidence="5" type="ORF">Acor_62950</name>
</gene>
<dbReference type="GO" id="GO:0008610">
    <property type="term" value="P:lipid biosynthetic process"/>
    <property type="evidence" value="ECO:0007669"/>
    <property type="project" value="UniProtKB-ARBA"/>
</dbReference>
<dbReference type="PROSITE" id="PS00012">
    <property type="entry name" value="PHOSPHOPANTETHEINE"/>
    <property type="match status" value="1"/>
</dbReference>
<dbReference type="PROSITE" id="PS50075">
    <property type="entry name" value="CARRIER"/>
    <property type="match status" value="1"/>
</dbReference>
<dbReference type="InterPro" id="IPR006162">
    <property type="entry name" value="Ppantetheine_attach_site"/>
</dbReference>
<dbReference type="InterPro" id="IPR009081">
    <property type="entry name" value="PP-bd_ACP"/>
</dbReference>
<dbReference type="Pfam" id="PF00668">
    <property type="entry name" value="Condensation"/>
    <property type="match status" value="1"/>
</dbReference>
<feature type="domain" description="Carrier" evidence="4">
    <location>
        <begin position="906"/>
        <end position="981"/>
    </location>
</feature>
<dbReference type="Proteomes" id="UP000334990">
    <property type="component" value="Unassembled WGS sequence"/>
</dbReference>
<dbReference type="Gene3D" id="3.30.559.30">
    <property type="entry name" value="Nonribosomal peptide synthetase, condensation domain"/>
    <property type="match status" value="1"/>
</dbReference>
<dbReference type="EMBL" id="BLAD01000079">
    <property type="protein sequence ID" value="GES04227.1"/>
    <property type="molecule type" value="Genomic_DNA"/>
</dbReference>
<dbReference type="SUPFAM" id="SSF56801">
    <property type="entry name" value="Acetyl-CoA synthetase-like"/>
    <property type="match status" value="1"/>
</dbReference>
<comment type="cofactor">
    <cofactor evidence="1">
        <name>pantetheine 4'-phosphate</name>
        <dbReference type="ChEBI" id="CHEBI:47942"/>
    </cofactor>
</comment>
<dbReference type="OrthoDB" id="2472181at2"/>
<dbReference type="Pfam" id="PF00550">
    <property type="entry name" value="PP-binding"/>
    <property type="match status" value="1"/>
</dbReference>
<dbReference type="GO" id="GO:0047527">
    <property type="term" value="F:2,3-dihydroxybenzoate-serine ligase activity"/>
    <property type="evidence" value="ECO:0007669"/>
    <property type="project" value="TreeGrafter"/>
</dbReference>
<dbReference type="SUPFAM" id="SSF52777">
    <property type="entry name" value="CoA-dependent acyltransferases"/>
    <property type="match status" value="2"/>
</dbReference>